<dbReference type="GO" id="GO:0030154">
    <property type="term" value="P:cell differentiation"/>
    <property type="evidence" value="ECO:0007669"/>
    <property type="project" value="UniProtKB-ARBA"/>
</dbReference>
<dbReference type="GeneTree" id="ENSGT00940000164395"/>
<dbReference type="Proteomes" id="UP000000539">
    <property type="component" value="Chromosome Z"/>
</dbReference>
<dbReference type="PANTHER" id="PTHR20914">
    <property type="entry name" value="LY6/PLAUR DOMAIN-CONTAINING PROTEIN 8"/>
    <property type="match status" value="1"/>
</dbReference>
<comment type="similarity">
    <text evidence="2">Belongs to the CNF-like-inhibitor family.</text>
</comment>
<evidence type="ECO:0000313" key="7">
    <source>
        <dbReference type="Ensembl" id="ENSGALP00010015815.1"/>
    </source>
</evidence>
<feature type="domain" description="Phospholipase A2 inhibitor N-terminal" evidence="6">
    <location>
        <begin position="78"/>
        <end position="158"/>
    </location>
</feature>
<evidence type="ECO:0000256" key="2">
    <source>
        <dbReference type="ARBA" id="ARBA00006570"/>
    </source>
</evidence>
<dbReference type="InterPro" id="IPR016054">
    <property type="entry name" value="LY6_UPA_recep-like"/>
</dbReference>
<accession>A0A8V0YA07</accession>
<keyword evidence="4" id="KW-1015">Disulfide bond</keyword>
<dbReference type="OrthoDB" id="9907178at2759"/>
<reference evidence="7" key="3">
    <citation type="submission" date="2025-09" db="UniProtKB">
        <authorList>
            <consortium name="Ensembl"/>
        </authorList>
    </citation>
    <scope>IDENTIFICATION</scope>
    <source>
        <strain evidence="7">broiler</strain>
    </source>
</reference>
<reference evidence="7" key="1">
    <citation type="submission" date="2020-11" db="EMBL/GenBank/DDBJ databases">
        <title>Gallus gallus (Chicken) genome, bGalGal1, GRCg7b, maternal haplotype autosomes + Z &amp; W.</title>
        <authorList>
            <person name="Warren W."/>
            <person name="Formenti G."/>
            <person name="Fedrigo O."/>
            <person name="Haase B."/>
            <person name="Mountcastle J."/>
            <person name="Balacco J."/>
            <person name="Tracey A."/>
            <person name="Schneider V."/>
            <person name="Okimoto R."/>
            <person name="Cheng H."/>
            <person name="Hawken R."/>
            <person name="Howe K."/>
            <person name="Jarvis E.D."/>
        </authorList>
    </citation>
    <scope>NUCLEOTIDE SEQUENCE [LARGE SCALE GENOMIC DNA]</scope>
    <source>
        <strain evidence="7">Broiler</strain>
    </source>
</reference>
<keyword evidence="8" id="KW-1185">Reference proteome</keyword>
<evidence type="ECO:0000259" key="6">
    <source>
        <dbReference type="Pfam" id="PF02988"/>
    </source>
</evidence>
<evidence type="ECO:0000313" key="8">
    <source>
        <dbReference type="Proteomes" id="UP000000539"/>
    </source>
</evidence>
<organism evidence="7 8">
    <name type="scientific">Gallus gallus</name>
    <name type="common">Chicken</name>
    <dbReference type="NCBI Taxonomy" id="9031"/>
    <lineage>
        <taxon>Eukaryota</taxon>
        <taxon>Metazoa</taxon>
        <taxon>Chordata</taxon>
        <taxon>Craniata</taxon>
        <taxon>Vertebrata</taxon>
        <taxon>Euteleostomi</taxon>
        <taxon>Archelosauria</taxon>
        <taxon>Archosauria</taxon>
        <taxon>Dinosauria</taxon>
        <taxon>Saurischia</taxon>
        <taxon>Theropoda</taxon>
        <taxon>Coelurosauria</taxon>
        <taxon>Aves</taxon>
        <taxon>Neognathae</taxon>
        <taxon>Galloanserae</taxon>
        <taxon>Galliformes</taxon>
        <taxon>Phasianidae</taxon>
        <taxon>Phasianinae</taxon>
        <taxon>Gallus</taxon>
    </lineage>
</organism>
<evidence type="ECO:0000256" key="1">
    <source>
        <dbReference type="ARBA" id="ARBA00004613"/>
    </source>
</evidence>
<dbReference type="GO" id="GO:0005576">
    <property type="term" value="C:extracellular region"/>
    <property type="evidence" value="ECO:0007669"/>
    <property type="project" value="UniProtKB-SubCell"/>
</dbReference>
<comment type="subcellular location">
    <subcellularLocation>
        <location evidence="1">Secreted</location>
    </subcellularLocation>
</comment>
<sequence length="285" mass="30405">MCSVLPVLIGALPKLRLPQLPLPQVADTSRSILLKPLWYIELCLARFGSSLYLQSISMKLFLGFSFLLTFLDSATMLQCEVCHSIGRSCSGHLETCSGNADTCGIILHEVTIGGMAIPSSIKTCVPSTVCQMGPVTMNYGKVKARSHLACCVGDACRTASVSLPPENNVPNGFQCPACYSVDSFQCHNETVNCTGSENQCVDLAGLMNTGNSGLTVKAAMKGCTTISECSVAGDGKNNLGVMDIKIKRYQCHPPTTLEMLSSGLVSPQSLFFPALSGFILEKLLF</sequence>
<dbReference type="Pfam" id="PF02988">
    <property type="entry name" value="PLA2_inh"/>
    <property type="match status" value="1"/>
</dbReference>
<dbReference type="FunCoup" id="A0A8V0YA07">
    <property type="interactions" value="1"/>
</dbReference>
<dbReference type="Ensembl" id="ENSGALT00010027610.1">
    <property type="protein sequence ID" value="ENSGALP00010015815.1"/>
    <property type="gene ID" value="ENSGALG00010011538.1"/>
</dbReference>
<name>A0A8V0YA07_CHICK</name>
<reference evidence="7" key="2">
    <citation type="submission" date="2025-08" db="UniProtKB">
        <authorList>
            <consortium name="Ensembl"/>
        </authorList>
    </citation>
    <scope>IDENTIFICATION</scope>
    <source>
        <strain evidence="7">broiler</strain>
    </source>
</reference>
<dbReference type="CDD" id="cd23588">
    <property type="entry name" value="TFP_LU_ECD_PLIG"/>
    <property type="match status" value="1"/>
</dbReference>
<evidence type="ECO:0000256" key="3">
    <source>
        <dbReference type="ARBA" id="ARBA00022525"/>
    </source>
</evidence>
<gene>
    <name evidence="7" type="primary">PINLYP</name>
</gene>
<evidence type="ECO:0000256" key="4">
    <source>
        <dbReference type="ARBA" id="ARBA00023157"/>
    </source>
</evidence>
<dbReference type="InterPro" id="IPR004126">
    <property type="entry name" value="PLipase_A2_inh_N"/>
</dbReference>
<dbReference type="InterPro" id="IPR050918">
    <property type="entry name" value="CNF-like_PLA2_Inhibitor"/>
</dbReference>
<dbReference type="Gene3D" id="2.10.60.10">
    <property type="entry name" value="CD59"/>
    <property type="match status" value="2"/>
</dbReference>
<dbReference type="CDD" id="cd23572">
    <property type="entry name" value="TFP_LU_ECD_PINLYP_rpt2"/>
    <property type="match status" value="1"/>
</dbReference>
<proteinExistence type="inferred from homology"/>
<dbReference type="GO" id="GO:0004859">
    <property type="term" value="F:phospholipase inhibitor activity"/>
    <property type="evidence" value="ECO:0007669"/>
    <property type="project" value="InterPro"/>
</dbReference>
<dbReference type="PANTHER" id="PTHR20914:SF30">
    <property type="entry name" value="LY6_PLAUR DOMAIN CONTAINING 9"/>
    <property type="match status" value="1"/>
</dbReference>
<protein>
    <submittedName>
        <fullName evidence="7">Phospholipase A2 inhibitor and LY6/PLAUR domain containing</fullName>
    </submittedName>
</protein>
<feature type="domain" description="UPAR/Ly6" evidence="5">
    <location>
        <begin position="172"/>
        <end position="239"/>
    </location>
</feature>
<dbReference type="Pfam" id="PF00021">
    <property type="entry name" value="UPAR_LY6"/>
    <property type="match status" value="1"/>
</dbReference>
<evidence type="ECO:0000259" key="5">
    <source>
        <dbReference type="Pfam" id="PF00021"/>
    </source>
</evidence>
<dbReference type="AlphaFoldDB" id="A0A8V0YA07"/>
<dbReference type="InterPro" id="IPR045860">
    <property type="entry name" value="Snake_toxin-like_sf"/>
</dbReference>
<dbReference type="SUPFAM" id="SSF57302">
    <property type="entry name" value="Snake toxin-like"/>
    <property type="match status" value="2"/>
</dbReference>
<keyword evidence="3" id="KW-0964">Secreted</keyword>